<dbReference type="InParanoid" id="A0A0D0CHT8"/>
<keyword evidence="2" id="KW-1185">Reference proteome</keyword>
<gene>
    <name evidence="1" type="ORF">PAXRUDRAFT_154098</name>
</gene>
<name>A0A0D0CHT8_9AGAM</name>
<feature type="non-terminal residue" evidence="1">
    <location>
        <position position="1"/>
    </location>
</feature>
<dbReference type="Proteomes" id="UP000054538">
    <property type="component" value="Unassembled WGS sequence"/>
</dbReference>
<dbReference type="OrthoDB" id="2666050at2759"/>
<evidence type="ECO:0000313" key="1">
    <source>
        <dbReference type="EMBL" id="KIK82272.1"/>
    </source>
</evidence>
<protein>
    <submittedName>
        <fullName evidence="1">Uncharacterized protein</fullName>
    </submittedName>
</protein>
<accession>A0A0D0CHT8</accession>
<reference evidence="2" key="2">
    <citation type="submission" date="2015-01" db="EMBL/GenBank/DDBJ databases">
        <title>Evolutionary Origins and Diversification of the Mycorrhizal Mutualists.</title>
        <authorList>
            <consortium name="DOE Joint Genome Institute"/>
            <consortium name="Mycorrhizal Genomics Consortium"/>
            <person name="Kohler A."/>
            <person name="Kuo A."/>
            <person name="Nagy L.G."/>
            <person name="Floudas D."/>
            <person name="Copeland A."/>
            <person name="Barry K.W."/>
            <person name="Cichocki N."/>
            <person name="Veneault-Fourrey C."/>
            <person name="LaButti K."/>
            <person name="Lindquist E.A."/>
            <person name="Lipzen A."/>
            <person name="Lundell T."/>
            <person name="Morin E."/>
            <person name="Murat C."/>
            <person name="Riley R."/>
            <person name="Ohm R."/>
            <person name="Sun H."/>
            <person name="Tunlid A."/>
            <person name="Henrissat B."/>
            <person name="Grigoriev I.V."/>
            <person name="Hibbett D.S."/>
            <person name="Martin F."/>
        </authorList>
    </citation>
    <scope>NUCLEOTIDE SEQUENCE [LARGE SCALE GENOMIC DNA]</scope>
    <source>
        <strain evidence="2">Ve08.2h10</strain>
    </source>
</reference>
<evidence type="ECO:0000313" key="2">
    <source>
        <dbReference type="Proteomes" id="UP000054538"/>
    </source>
</evidence>
<organism evidence="1 2">
    <name type="scientific">Paxillus rubicundulus Ve08.2h10</name>
    <dbReference type="NCBI Taxonomy" id="930991"/>
    <lineage>
        <taxon>Eukaryota</taxon>
        <taxon>Fungi</taxon>
        <taxon>Dikarya</taxon>
        <taxon>Basidiomycota</taxon>
        <taxon>Agaricomycotina</taxon>
        <taxon>Agaricomycetes</taxon>
        <taxon>Agaricomycetidae</taxon>
        <taxon>Boletales</taxon>
        <taxon>Paxilineae</taxon>
        <taxon>Paxillaceae</taxon>
        <taxon>Paxillus</taxon>
    </lineage>
</organism>
<reference evidence="1 2" key="1">
    <citation type="submission" date="2014-04" db="EMBL/GenBank/DDBJ databases">
        <authorList>
            <consortium name="DOE Joint Genome Institute"/>
            <person name="Kuo A."/>
            <person name="Kohler A."/>
            <person name="Jargeat P."/>
            <person name="Nagy L.G."/>
            <person name="Floudas D."/>
            <person name="Copeland A."/>
            <person name="Barry K.W."/>
            <person name="Cichocki N."/>
            <person name="Veneault-Fourrey C."/>
            <person name="LaButti K."/>
            <person name="Lindquist E.A."/>
            <person name="Lipzen A."/>
            <person name="Lundell T."/>
            <person name="Morin E."/>
            <person name="Murat C."/>
            <person name="Sun H."/>
            <person name="Tunlid A."/>
            <person name="Henrissat B."/>
            <person name="Grigoriev I.V."/>
            <person name="Hibbett D.S."/>
            <person name="Martin F."/>
            <person name="Nordberg H.P."/>
            <person name="Cantor M.N."/>
            <person name="Hua S.X."/>
        </authorList>
    </citation>
    <scope>NUCLEOTIDE SEQUENCE [LARGE SCALE GENOMIC DNA]</scope>
    <source>
        <strain evidence="1 2">Ve08.2h10</strain>
    </source>
</reference>
<dbReference type="HOGENOM" id="CLU_2405409_0_0_1"/>
<dbReference type="EMBL" id="KN825649">
    <property type="protein sequence ID" value="KIK82272.1"/>
    <property type="molecule type" value="Genomic_DNA"/>
</dbReference>
<feature type="non-terminal residue" evidence="1">
    <location>
        <position position="93"/>
    </location>
</feature>
<sequence length="93" mass="10607">LSLIMYGYMHNLCGIIASQHHPTSISHMLSRAQPLGGLAAHYLASHRYNVSKVNIIIHTYRCVVKNNKEFTMKLVWHGMAVDEVNFLLELIDM</sequence>
<dbReference type="AlphaFoldDB" id="A0A0D0CHT8"/>
<proteinExistence type="predicted"/>